<dbReference type="WBParaSite" id="ACRNAN_scaffold4846.g25278.t1">
    <property type="protein sequence ID" value="ACRNAN_scaffold4846.g25278.t1"/>
    <property type="gene ID" value="ACRNAN_scaffold4846.g25278"/>
</dbReference>
<dbReference type="Pfam" id="PF00059">
    <property type="entry name" value="Lectin_C"/>
    <property type="match status" value="1"/>
</dbReference>
<accession>A0A914DZV7</accession>
<dbReference type="SUPFAM" id="SSF56112">
    <property type="entry name" value="Protein kinase-like (PK-like)"/>
    <property type="match status" value="1"/>
</dbReference>
<organism evidence="13 14">
    <name type="scientific">Acrobeloides nanus</name>
    <dbReference type="NCBI Taxonomy" id="290746"/>
    <lineage>
        <taxon>Eukaryota</taxon>
        <taxon>Metazoa</taxon>
        <taxon>Ecdysozoa</taxon>
        <taxon>Nematoda</taxon>
        <taxon>Chromadorea</taxon>
        <taxon>Rhabditida</taxon>
        <taxon>Tylenchina</taxon>
        <taxon>Cephalobomorpha</taxon>
        <taxon>Cephaloboidea</taxon>
        <taxon>Cephalobidae</taxon>
        <taxon>Acrobeloides</taxon>
    </lineage>
</organism>
<keyword evidence="5" id="KW-0418">Kinase</keyword>
<dbReference type="GO" id="GO:0005524">
    <property type="term" value="F:ATP binding"/>
    <property type="evidence" value="ECO:0007669"/>
    <property type="project" value="UniProtKB-KW"/>
</dbReference>
<dbReference type="Proteomes" id="UP000887540">
    <property type="component" value="Unplaced"/>
</dbReference>
<dbReference type="PRINTS" id="PR00109">
    <property type="entry name" value="TYRKINASE"/>
</dbReference>
<evidence type="ECO:0000313" key="14">
    <source>
        <dbReference type="WBParaSite" id="ACRNAN_scaffold4846.g25278.t1"/>
    </source>
</evidence>
<comment type="catalytic activity">
    <reaction evidence="9">
        <text>L-tyrosyl-[protein] + ATP = O-phospho-L-tyrosyl-[protein] + ADP + H(+)</text>
        <dbReference type="Rhea" id="RHEA:10596"/>
        <dbReference type="Rhea" id="RHEA-COMP:10136"/>
        <dbReference type="Rhea" id="RHEA-COMP:20101"/>
        <dbReference type="ChEBI" id="CHEBI:15378"/>
        <dbReference type="ChEBI" id="CHEBI:30616"/>
        <dbReference type="ChEBI" id="CHEBI:46858"/>
        <dbReference type="ChEBI" id="CHEBI:61978"/>
        <dbReference type="ChEBI" id="CHEBI:456216"/>
        <dbReference type="EC" id="2.7.10.1"/>
    </reaction>
</comment>
<evidence type="ECO:0000256" key="5">
    <source>
        <dbReference type="ARBA" id="ARBA00022777"/>
    </source>
</evidence>
<protein>
    <recommendedName>
        <fullName evidence="2">receptor protein-tyrosine kinase</fullName>
        <ecNumber evidence="2">2.7.10.1</ecNumber>
    </recommendedName>
</protein>
<dbReference type="Pfam" id="PF07714">
    <property type="entry name" value="PK_Tyr_Ser-Thr"/>
    <property type="match status" value="1"/>
</dbReference>
<dbReference type="AlphaFoldDB" id="A0A914DZV7"/>
<evidence type="ECO:0000256" key="2">
    <source>
        <dbReference type="ARBA" id="ARBA00011902"/>
    </source>
</evidence>
<keyword evidence="4" id="KW-0547">Nucleotide-binding</keyword>
<sequence>MDKTNRFIYDHAKTYCASNDGNLVTIHNEDENKFLTKFAGSPEMGSSTRYVFFGLSLDKKTGIWSFEDNSTLDYHSWNPYQPDNANGNEACGALLTSSNLGPGWFTSGWNDMPCDSQLNALCQKNALSNTSSGALPMGQNSNFIILIGVLGLLIVLTIALTICCYFRKKVRKHRKIASIALVQFKREHTGEGEFGIVYAAKYIIIDKASNTKKYPVAVKVIKEIPKSETNMEQAMEYLAKNRIVHRDLATRNILMKRNYHVEVTDFGLSAVLEGTIRNPQKMAFKWVPMECLINFDGNLYCEATDVWSFGVTCWEILTFARLPYEKLILDRRSILSSMYQYLADGKRLERPTNCGLELYQVLLMCWASNPKSRPTFSTLKETFEKFTRNPYSLIIDQRNKKNPMISTNDSLDEQINMINKILGDDEYLYDEVKLKLKWS</sequence>
<evidence type="ECO:0000256" key="6">
    <source>
        <dbReference type="ARBA" id="ARBA00022840"/>
    </source>
</evidence>
<evidence type="ECO:0000256" key="4">
    <source>
        <dbReference type="ARBA" id="ARBA00022741"/>
    </source>
</evidence>
<dbReference type="PANTHER" id="PTHR24416">
    <property type="entry name" value="TYROSINE-PROTEIN KINASE RECEPTOR"/>
    <property type="match status" value="1"/>
</dbReference>
<dbReference type="InterPro" id="IPR011009">
    <property type="entry name" value="Kinase-like_dom_sf"/>
</dbReference>
<evidence type="ECO:0000313" key="13">
    <source>
        <dbReference type="Proteomes" id="UP000887540"/>
    </source>
</evidence>
<keyword evidence="13" id="KW-1185">Reference proteome</keyword>
<evidence type="ECO:0000259" key="11">
    <source>
        <dbReference type="PROSITE" id="PS50011"/>
    </source>
</evidence>
<dbReference type="GO" id="GO:0061564">
    <property type="term" value="P:axon development"/>
    <property type="evidence" value="ECO:0007669"/>
    <property type="project" value="UniProtKB-ARBA"/>
</dbReference>
<keyword evidence="10" id="KW-0812">Transmembrane</keyword>
<dbReference type="PROSITE" id="PS50041">
    <property type="entry name" value="C_TYPE_LECTIN_2"/>
    <property type="match status" value="1"/>
</dbReference>
<dbReference type="CDD" id="cd00037">
    <property type="entry name" value="CLECT"/>
    <property type="match status" value="1"/>
</dbReference>
<dbReference type="GO" id="GO:0004714">
    <property type="term" value="F:transmembrane receptor protein tyrosine kinase activity"/>
    <property type="evidence" value="ECO:0007669"/>
    <property type="project" value="UniProtKB-EC"/>
</dbReference>
<evidence type="ECO:0000256" key="10">
    <source>
        <dbReference type="SAM" id="Phobius"/>
    </source>
</evidence>
<dbReference type="FunFam" id="1.10.510.10:FF:001512">
    <property type="entry name" value="Receptor tyrosine-protein kinase erbB-2"/>
    <property type="match status" value="1"/>
</dbReference>
<feature type="domain" description="C-type lectin" evidence="12">
    <location>
        <begin position="1"/>
        <end position="123"/>
    </location>
</feature>
<dbReference type="Gene3D" id="3.10.100.10">
    <property type="entry name" value="Mannose-Binding Protein A, subunit A"/>
    <property type="match status" value="1"/>
</dbReference>
<evidence type="ECO:0000259" key="12">
    <source>
        <dbReference type="PROSITE" id="PS50041"/>
    </source>
</evidence>
<evidence type="ECO:0000256" key="7">
    <source>
        <dbReference type="ARBA" id="ARBA00023136"/>
    </source>
</evidence>
<dbReference type="GO" id="GO:0012505">
    <property type="term" value="C:endomembrane system"/>
    <property type="evidence" value="ECO:0007669"/>
    <property type="project" value="UniProtKB-SubCell"/>
</dbReference>
<dbReference type="GO" id="GO:0005886">
    <property type="term" value="C:plasma membrane"/>
    <property type="evidence" value="ECO:0007669"/>
    <property type="project" value="TreeGrafter"/>
</dbReference>
<dbReference type="InterPro" id="IPR008266">
    <property type="entry name" value="Tyr_kinase_AS"/>
</dbReference>
<dbReference type="PANTHER" id="PTHR24416:SF566">
    <property type="entry name" value="EPIDERMAL GROWTH FACTOR RECEPTOR"/>
    <property type="match status" value="1"/>
</dbReference>
<dbReference type="PROSITE" id="PS00109">
    <property type="entry name" value="PROTEIN_KINASE_TYR"/>
    <property type="match status" value="1"/>
</dbReference>
<dbReference type="InterPro" id="IPR016186">
    <property type="entry name" value="C-type_lectin-like/link_sf"/>
</dbReference>
<feature type="transmembrane region" description="Helical" evidence="10">
    <location>
        <begin position="143"/>
        <end position="166"/>
    </location>
</feature>
<feature type="domain" description="Protein kinase" evidence="11">
    <location>
        <begin position="80"/>
        <end position="387"/>
    </location>
</feature>
<dbReference type="SUPFAM" id="SSF56436">
    <property type="entry name" value="C-type lectin-like"/>
    <property type="match status" value="1"/>
</dbReference>
<dbReference type="SMART" id="SM00034">
    <property type="entry name" value="CLECT"/>
    <property type="match status" value="1"/>
</dbReference>
<keyword evidence="10" id="KW-1133">Transmembrane helix</keyword>
<dbReference type="GO" id="GO:0048680">
    <property type="term" value="P:positive regulation of axon regeneration"/>
    <property type="evidence" value="ECO:0007669"/>
    <property type="project" value="UniProtKB-ARBA"/>
</dbReference>
<dbReference type="GO" id="GO:0007169">
    <property type="term" value="P:cell surface receptor protein tyrosine kinase signaling pathway"/>
    <property type="evidence" value="ECO:0007669"/>
    <property type="project" value="TreeGrafter"/>
</dbReference>
<evidence type="ECO:0000256" key="8">
    <source>
        <dbReference type="ARBA" id="ARBA00023137"/>
    </source>
</evidence>
<comment type="subcellular location">
    <subcellularLocation>
        <location evidence="1">Endomembrane system</location>
    </subcellularLocation>
</comment>
<dbReference type="InterPro" id="IPR016187">
    <property type="entry name" value="CTDL_fold"/>
</dbReference>
<evidence type="ECO:0000256" key="1">
    <source>
        <dbReference type="ARBA" id="ARBA00004308"/>
    </source>
</evidence>
<dbReference type="EC" id="2.7.10.1" evidence="2"/>
<dbReference type="Gene3D" id="1.10.510.10">
    <property type="entry name" value="Transferase(Phosphotransferase) domain 1"/>
    <property type="match status" value="1"/>
</dbReference>
<proteinExistence type="predicted"/>
<keyword evidence="7 10" id="KW-0472">Membrane</keyword>
<dbReference type="PROSITE" id="PS50011">
    <property type="entry name" value="PROTEIN_KINASE_DOM"/>
    <property type="match status" value="1"/>
</dbReference>
<dbReference type="InterPro" id="IPR001245">
    <property type="entry name" value="Ser-Thr/Tyr_kinase_cat_dom"/>
</dbReference>
<dbReference type="SMART" id="SM00219">
    <property type="entry name" value="TyrKc"/>
    <property type="match status" value="1"/>
</dbReference>
<evidence type="ECO:0000256" key="9">
    <source>
        <dbReference type="ARBA" id="ARBA00051243"/>
    </source>
</evidence>
<keyword evidence="8" id="KW-0829">Tyrosine-protein kinase</keyword>
<keyword evidence="6" id="KW-0067">ATP-binding</keyword>
<reference evidence="14" key="1">
    <citation type="submission" date="2022-11" db="UniProtKB">
        <authorList>
            <consortium name="WormBaseParasite"/>
        </authorList>
    </citation>
    <scope>IDENTIFICATION</scope>
</reference>
<dbReference type="GO" id="GO:0043235">
    <property type="term" value="C:receptor complex"/>
    <property type="evidence" value="ECO:0007669"/>
    <property type="project" value="TreeGrafter"/>
</dbReference>
<dbReference type="InterPro" id="IPR020635">
    <property type="entry name" value="Tyr_kinase_cat_dom"/>
</dbReference>
<name>A0A914DZV7_9BILA</name>
<dbReference type="InterPro" id="IPR000719">
    <property type="entry name" value="Prot_kinase_dom"/>
</dbReference>
<dbReference type="InterPro" id="IPR001304">
    <property type="entry name" value="C-type_lectin-like"/>
</dbReference>
<evidence type="ECO:0000256" key="3">
    <source>
        <dbReference type="ARBA" id="ARBA00022679"/>
    </source>
</evidence>
<keyword evidence="3" id="KW-0808">Transferase</keyword>
<dbReference type="InterPro" id="IPR050122">
    <property type="entry name" value="RTK"/>
</dbReference>